<evidence type="ECO:0008006" key="3">
    <source>
        <dbReference type="Google" id="ProtNLM"/>
    </source>
</evidence>
<dbReference type="EMBL" id="CACVBS010000068">
    <property type="protein sequence ID" value="CAA7268543.1"/>
    <property type="molecule type" value="Genomic_DNA"/>
</dbReference>
<evidence type="ECO:0000313" key="1">
    <source>
        <dbReference type="EMBL" id="CAA7268543.1"/>
    </source>
</evidence>
<gene>
    <name evidence="1" type="ORF">AAE3_LOCUS10684</name>
</gene>
<reference evidence="1 2" key="1">
    <citation type="submission" date="2020-01" db="EMBL/GenBank/DDBJ databases">
        <authorList>
            <person name="Gupta K D."/>
        </authorList>
    </citation>
    <scope>NUCLEOTIDE SEQUENCE [LARGE SCALE GENOMIC DNA]</scope>
</reference>
<protein>
    <recommendedName>
        <fullName evidence="3">F-box domain-containing protein</fullName>
    </recommendedName>
</protein>
<keyword evidence="2" id="KW-1185">Reference proteome</keyword>
<sequence>MDAEHQSTNFRCATCGEEGNFGSSYPTTSCSRIGRRDSACPSCVKIQAVDRQIAETRAFLAHLKAHRATLLRNINKDHDPFLDIIPTELASRIFTFCMEDTVPTAVNNHVPLTLAAVSRRWRAIAQSTAALWTQIRLELNHLHHLPECEDLLRQWLERSAQLPLSIFLHAWFSSCLDDDRWGIVYSVVKILNEHSSRWCHLTLHVPCFIVGQFKSGPEGAHNLRVLSIKPSFLYTTHSDTLKKGFDVGTPLPSPETVTLVGFHLADIKIRWENVTNVSLSTLSIRECFRLFEMAPRLLECTLHYINPNSTLTPNPISPIFLYQLSRLDIDARFTAEDLFDHMVLPSLNSLVYRGCEQPLHPLISCIRRSACPITTLTFNQHYIEDIGTDIYKLLWAVPVSKN</sequence>
<name>A0A8S0XQD2_CYCAE</name>
<accession>A0A8S0XQD2</accession>
<dbReference type="AlphaFoldDB" id="A0A8S0XQD2"/>
<organism evidence="1 2">
    <name type="scientific">Cyclocybe aegerita</name>
    <name type="common">Black poplar mushroom</name>
    <name type="synonym">Agrocybe aegerita</name>
    <dbReference type="NCBI Taxonomy" id="1973307"/>
    <lineage>
        <taxon>Eukaryota</taxon>
        <taxon>Fungi</taxon>
        <taxon>Dikarya</taxon>
        <taxon>Basidiomycota</taxon>
        <taxon>Agaricomycotina</taxon>
        <taxon>Agaricomycetes</taxon>
        <taxon>Agaricomycetidae</taxon>
        <taxon>Agaricales</taxon>
        <taxon>Agaricineae</taxon>
        <taxon>Bolbitiaceae</taxon>
        <taxon>Cyclocybe</taxon>
    </lineage>
</organism>
<evidence type="ECO:0000313" key="2">
    <source>
        <dbReference type="Proteomes" id="UP000467700"/>
    </source>
</evidence>
<dbReference type="OrthoDB" id="3139566at2759"/>
<comment type="caution">
    <text evidence="1">The sequence shown here is derived from an EMBL/GenBank/DDBJ whole genome shotgun (WGS) entry which is preliminary data.</text>
</comment>
<dbReference type="Proteomes" id="UP000467700">
    <property type="component" value="Unassembled WGS sequence"/>
</dbReference>
<proteinExistence type="predicted"/>